<dbReference type="Gene3D" id="3.30.420.40">
    <property type="match status" value="2"/>
</dbReference>
<dbReference type="GO" id="GO:0002949">
    <property type="term" value="P:tRNA threonylcarbamoyladenosine modification"/>
    <property type="evidence" value="ECO:0007669"/>
    <property type="project" value="InterPro"/>
</dbReference>
<evidence type="ECO:0000313" key="2">
    <source>
        <dbReference type="EMBL" id="SDJ64624.1"/>
    </source>
</evidence>
<keyword evidence="3" id="KW-1185">Reference proteome</keyword>
<sequence length="234" mass="24253">MLVIALDTSTPAVTAGLVELADSRPHSLAERVTVNPRAHGELLTPQLLDVLSEGGHQLGEVDAIVVGAGPGPFTGLRVGMVTAAALGHASGTRVYPVSSLDAIAARTEGNSPLLVLTDARRSEVYWAAYGSRKPYGVRERLTEPAVDRPEELPTLLEGLHVRAAAGESAARHAPELGLEVVDPAYPSPEGIVAVAGAEVLAGADPHPLVPMYLRRPDAAAPGAPKSVTAERGRT</sequence>
<gene>
    <name evidence="2" type="ORF">SAMN04487820_10144</name>
</gene>
<accession>A0A1G8VFC5</accession>
<evidence type="ECO:0000313" key="3">
    <source>
        <dbReference type="Proteomes" id="UP000199213"/>
    </source>
</evidence>
<dbReference type="AlphaFoldDB" id="A0A1G8VFC5"/>
<feature type="domain" description="Gcp-like" evidence="1">
    <location>
        <begin position="37"/>
        <end position="165"/>
    </location>
</feature>
<name>A0A1G8VFC5_ACTMZ</name>
<organism evidence="2 3">
    <name type="scientific">Actinopolyspora mzabensis</name>
    <dbReference type="NCBI Taxonomy" id="995066"/>
    <lineage>
        <taxon>Bacteria</taxon>
        <taxon>Bacillati</taxon>
        <taxon>Actinomycetota</taxon>
        <taxon>Actinomycetes</taxon>
        <taxon>Actinopolysporales</taxon>
        <taxon>Actinopolysporaceae</taxon>
        <taxon>Actinopolyspora</taxon>
    </lineage>
</organism>
<protein>
    <submittedName>
        <fullName evidence="2">tRNA threonylcarbamoyl adenosine modification protein YeaZ</fullName>
    </submittedName>
</protein>
<dbReference type="InterPro" id="IPR000905">
    <property type="entry name" value="Gcp-like_dom"/>
</dbReference>
<dbReference type="InterPro" id="IPR022496">
    <property type="entry name" value="T6A_TsaB"/>
</dbReference>
<dbReference type="Proteomes" id="UP000199213">
    <property type="component" value="Unassembled WGS sequence"/>
</dbReference>
<dbReference type="OrthoDB" id="9809995at2"/>
<reference evidence="3" key="1">
    <citation type="submission" date="2016-10" db="EMBL/GenBank/DDBJ databases">
        <authorList>
            <person name="Varghese N."/>
            <person name="Submissions S."/>
        </authorList>
    </citation>
    <scope>NUCLEOTIDE SEQUENCE [LARGE SCALE GENOMIC DNA]</scope>
    <source>
        <strain evidence="3">DSM 45460</strain>
    </source>
</reference>
<dbReference type="EMBL" id="FNFM01000001">
    <property type="protein sequence ID" value="SDJ64624.1"/>
    <property type="molecule type" value="Genomic_DNA"/>
</dbReference>
<dbReference type="CDD" id="cd24032">
    <property type="entry name" value="ASKHA_NBD_TsaB"/>
    <property type="match status" value="1"/>
</dbReference>
<dbReference type="NCBIfam" id="TIGR03725">
    <property type="entry name" value="T6A_YeaZ"/>
    <property type="match status" value="1"/>
</dbReference>
<evidence type="ECO:0000259" key="1">
    <source>
        <dbReference type="Pfam" id="PF00814"/>
    </source>
</evidence>
<dbReference type="Pfam" id="PF00814">
    <property type="entry name" value="TsaD"/>
    <property type="match status" value="1"/>
</dbReference>
<dbReference type="SUPFAM" id="SSF53067">
    <property type="entry name" value="Actin-like ATPase domain"/>
    <property type="match status" value="2"/>
</dbReference>
<dbReference type="InterPro" id="IPR043129">
    <property type="entry name" value="ATPase_NBD"/>
</dbReference>
<proteinExistence type="predicted"/>
<dbReference type="RefSeq" id="WP_092625177.1">
    <property type="nucleotide sequence ID" value="NZ_FNFM01000001.1"/>
</dbReference>